<evidence type="ECO:0000259" key="1">
    <source>
        <dbReference type="Pfam" id="PF02579"/>
    </source>
</evidence>
<dbReference type="InterPro" id="IPR002852">
    <property type="entry name" value="UPF0251"/>
</dbReference>
<dbReference type="Pfam" id="PF02579">
    <property type="entry name" value="Nitro_FeMo-Co"/>
    <property type="match status" value="1"/>
</dbReference>
<dbReference type="EMBL" id="FNZK01000004">
    <property type="protein sequence ID" value="SEJ21178.1"/>
    <property type="molecule type" value="Genomic_DNA"/>
</dbReference>
<accession>A0A1H6WWG3</accession>
<dbReference type="Gene3D" id="1.10.10.10">
    <property type="entry name" value="Winged helix-like DNA-binding domain superfamily/Winged helix DNA-binding domain"/>
    <property type="match status" value="1"/>
</dbReference>
<dbReference type="PANTHER" id="PTHR42983">
    <property type="entry name" value="DINITROGENASE IRON-MOLYBDENUM COFACTOR PROTEIN-RELATED"/>
    <property type="match status" value="1"/>
</dbReference>
<dbReference type="AlphaFoldDB" id="A0A1H6WWG3"/>
<dbReference type="Pfam" id="PF02001">
    <property type="entry name" value="DUF134"/>
    <property type="match status" value="1"/>
</dbReference>
<evidence type="ECO:0000313" key="3">
    <source>
        <dbReference type="Proteomes" id="UP000199662"/>
    </source>
</evidence>
<feature type="domain" description="Dinitrogenase iron-molybdenum cofactor biosynthesis" evidence="1">
    <location>
        <begin position="128"/>
        <end position="215"/>
    </location>
</feature>
<protein>
    <submittedName>
        <fullName evidence="2">Predicted Fe-Mo cluster-binding protein, NifX family</fullName>
    </submittedName>
</protein>
<dbReference type="PANTHER" id="PTHR42983:SF1">
    <property type="entry name" value="IRON-MOLYBDENUM PROTEIN"/>
    <property type="match status" value="1"/>
</dbReference>
<name>A0A1H6WWG3_9FIRM</name>
<dbReference type="InterPro" id="IPR033913">
    <property type="entry name" value="MTH1175_dom"/>
</dbReference>
<dbReference type="InterPro" id="IPR003731">
    <property type="entry name" value="Di-Nase_FeMo-co_biosynth"/>
</dbReference>
<dbReference type="STRING" id="84035.SAMN05660742_104174"/>
<gene>
    <name evidence="2" type="ORF">SAMN05660742_104174</name>
</gene>
<dbReference type="InterPro" id="IPR013324">
    <property type="entry name" value="RNA_pol_sigma_r3/r4-like"/>
</dbReference>
<sequence length="246" mass="26523">MLPENKIFTPDKNADGYVTLTIDAVEALRLCDLEELDQEQAAGMMGVSRGTLQRILYRAHRATAEALIAGKGIHLTGGNYSVNEYACKNTSRCHRCNFADDKKNKQLITKIKSNLEDTIMKIAITTEGNQIFQHFGSCPFFTLIEIENNKIINRKLIDASGSGHSALAGFLQSNEIDLLICGGIGAGARNALAEANIALISGSKGDIDAAVTAYLAGTLKDKPEGMCNHHHEGADHQCGAGENHCH</sequence>
<dbReference type="Gene3D" id="3.30.420.130">
    <property type="entry name" value="Dinitrogenase iron-molybdenum cofactor biosynthesis domain"/>
    <property type="match status" value="1"/>
</dbReference>
<dbReference type="SUPFAM" id="SSF53146">
    <property type="entry name" value="Nitrogenase accessory factor-like"/>
    <property type="match status" value="1"/>
</dbReference>
<dbReference type="InterPro" id="IPR036105">
    <property type="entry name" value="DiNase_FeMo-co_biosyn_sf"/>
</dbReference>
<dbReference type="Proteomes" id="UP000199662">
    <property type="component" value="Unassembled WGS sequence"/>
</dbReference>
<dbReference type="SUPFAM" id="SSF88659">
    <property type="entry name" value="Sigma3 and sigma4 domains of RNA polymerase sigma factors"/>
    <property type="match status" value="1"/>
</dbReference>
<proteinExistence type="predicted"/>
<dbReference type="CDD" id="cd00851">
    <property type="entry name" value="MTH1175"/>
    <property type="match status" value="1"/>
</dbReference>
<organism evidence="2 3">
    <name type="scientific">Propionispira arboris</name>
    <dbReference type="NCBI Taxonomy" id="84035"/>
    <lineage>
        <taxon>Bacteria</taxon>
        <taxon>Bacillati</taxon>
        <taxon>Bacillota</taxon>
        <taxon>Negativicutes</taxon>
        <taxon>Selenomonadales</taxon>
        <taxon>Selenomonadaceae</taxon>
        <taxon>Propionispira</taxon>
    </lineage>
</organism>
<evidence type="ECO:0000313" key="2">
    <source>
        <dbReference type="EMBL" id="SEJ21178.1"/>
    </source>
</evidence>
<reference evidence="2 3" key="1">
    <citation type="submission" date="2016-10" db="EMBL/GenBank/DDBJ databases">
        <authorList>
            <person name="de Groot N.N."/>
        </authorList>
    </citation>
    <scope>NUCLEOTIDE SEQUENCE [LARGE SCALE GENOMIC DNA]</scope>
    <source>
        <strain evidence="2 3">DSM 2179</strain>
    </source>
</reference>
<keyword evidence="3" id="KW-1185">Reference proteome</keyword>
<dbReference type="InterPro" id="IPR036388">
    <property type="entry name" value="WH-like_DNA-bd_sf"/>
</dbReference>